<dbReference type="GO" id="GO:0005886">
    <property type="term" value="C:plasma membrane"/>
    <property type="evidence" value="ECO:0007669"/>
    <property type="project" value="TreeGrafter"/>
</dbReference>
<gene>
    <name evidence="3" type="primary">LOC111108935</name>
</gene>
<dbReference type="GO" id="GO:0004222">
    <property type="term" value="F:metalloendopeptidase activity"/>
    <property type="evidence" value="ECO:0007669"/>
    <property type="project" value="InterPro"/>
</dbReference>
<dbReference type="InterPro" id="IPR008753">
    <property type="entry name" value="Peptidase_M13_N"/>
</dbReference>
<dbReference type="SUPFAM" id="SSF55486">
    <property type="entry name" value="Metalloproteases ('zincins'), catalytic domain"/>
    <property type="match status" value="1"/>
</dbReference>
<evidence type="ECO:0000313" key="3">
    <source>
        <dbReference type="RefSeq" id="XP_022300729.1"/>
    </source>
</evidence>
<dbReference type="RefSeq" id="XP_022300729.1">
    <property type="nucleotide sequence ID" value="XM_022445021.1"/>
</dbReference>
<evidence type="ECO:0000313" key="2">
    <source>
        <dbReference type="Proteomes" id="UP000694844"/>
    </source>
</evidence>
<dbReference type="InterPro" id="IPR024079">
    <property type="entry name" value="MetalloPept_cat_dom_sf"/>
</dbReference>
<dbReference type="OrthoDB" id="6475849at2759"/>
<evidence type="ECO:0000259" key="1">
    <source>
        <dbReference type="Pfam" id="PF05649"/>
    </source>
</evidence>
<sequence length="593" mass="67956">MMGRMNTSVDPCTDFYSYSCGAWISGRRVLLDMDVLDPDRISVLSDVKLNLKRSIRDMLEEEVQSGDSDYLTAAKLHYQSCLDSNTRFDSSLVTSDAESMLGVFSVDRAMATWMTPSMMQYTLFSQFGAFGFFMYEIEGKMIGDTKRSILQISPPALYLRDEVYIQPFDDNEVARRYMDRIVPMVQRFNKKLKANSSSDGIGRDIRNKIIEVFEFERQISQAIRVAKISKEQKILYTFTELQGIYPNINWTEALLMRQQSANMPIQIHHPGFFNTLNEMVGRTEKTTLTMYLYVRAILTGVLPYTPKATRQFMDNTYGSDTAEEYSWADCADSTLKLLPEEVLVEYSKKHADKAKPVHDYVILLARNLIDQSIRSFTAYDGYSGATNFVVSGILSSMSVKSTPVPIIPWTVSLATSSDILFLFRANYAAQVHASRLMNRIGEVYSMPYIPWHDVDIVYDKDINTLGISYGALLWKTNLKPDFSFLSTVGVLLSEKITDAIYGSLEVNSPNNVWSEGSFRHYQDKHDCFMNQLFEERSDSGNYRTRRVMSAHAGLYIMTEEIKRLLRNNLMQQYLFPFLALDPDQLFYLTLTQV</sequence>
<dbReference type="InterPro" id="IPR042089">
    <property type="entry name" value="Peptidase_M13_dom_2"/>
</dbReference>
<dbReference type="InterPro" id="IPR000718">
    <property type="entry name" value="Peptidase_M13"/>
</dbReference>
<dbReference type="AlphaFoldDB" id="A0A8B8BD81"/>
<dbReference type="PANTHER" id="PTHR11733">
    <property type="entry name" value="ZINC METALLOPROTEASE FAMILY M13 NEPRILYSIN-RELATED"/>
    <property type="match status" value="1"/>
</dbReference>
<dbReference type="Gene3D" id="1.10.1380.10">
    <property type="entry name" value="Neutral endopeptidase , domain2"/>
    <property type="match status" value="1"/>
</dbReference>
<proteinExistence type="predicted"/>
<protein>
    <submittedName>
        <fullName evidence="3">Endothelin-converting enzyme homolog</fullName>
    </submittedName>
</protein>
<dbReference type="Gene3D" id="3.40.390.10">
    <property type="entry name" value="Collagenase (Catalytic Domain)"/>
    <property type="match status" value="2"/>
</dbReference>
<dbReference type="GeneID" id="111108935"/>
<organism evidence="2 3">
    <name type="scientific">Crassostrea virginica</name>
    <name type="common">Eastern oyster</name>
    <dbReference type="NCBI Taxonomy" id="6565"/>
    <lineage>
        <taxon>Eukaryota</taxon>
        <taxon>Metazoa</taxon>
        <taxon>Spiralia</taxon>
        <taxon>Lophotrochozoa</taxon>
        <taxon>Mollusca</taxon>
        <taxon>Bivalvia</taxon>
        <taxon>Autobranchia</taxon>
        <taxon>Pteriomorphia</taxon>
        <taxon>Ostreida</taxon>
        <taxon>Ostreoidea</taxon>
        <taxon>Ostreidae</taxon>
        <taxon>Crassostrea</taxon>
    </lineage>
</organism>
<dbReference type="GO" id="GO:0006508">
    <property type="term" value="P:proteolysis"/>
    <property type="evidence" value="ECO:0007669"/>
    <property type="project" value="InterPro"/>
</dbReference>
<accession>A0A8B8BD81</accession>
<dbReference type="Pfam" id="PF05649">
    <property type="entry name" value="Peptidase_M13_N"/>
    <property type="match status" value="1"/>
</dbReference>
<reference evidence="3" key="1">
    <citation type="submission" date="2025-08" db="UniProtKB">
        <authorList>
            <consortium name="RefSeq"/>
        </authorList>
    </citation>
    <scope>IDENTIFICATION</scope>
    <source>
        <tissue evidence="3">Whole sample</tissue>
    </source>
</reference>
<feature type="domain" description="Peptidase M13 N-terminal" evidence="1">
    <location>
        <begin position="11"/>
        <end position="374"/>
    </location>
</feature>
<dbReference type="PROSITE" id="PS51885">
    <property type="entry name" value="NEPRILYSIN"/>
    <property type="match status" value="1"/>
</dbReference>
<dbReference type="KEGG" id="cvn:111108935"/>
<dbReference type="PANTHER" id="PTHR11733:SF222">
    <property type="entry name" value="IP12942P"/>
    <property type="match status" value="1"/>
</dbReference>
<dbReference type="Proteomes" id="UP000694844">
    <property type="component" value="Chromosome 8"/>
</dbReference>
<name>A0A8B8BD81_CRAVI</name>
<keyword evidence="2" id="KW-1185">Reference proteome</keyword>